<keyword evidence="2" id="KW-1133">Transmembrane helix</keyword>
<keyword evidence="5" id="KW-1185">Reference proteome</keyword>
<accession>A0A0D9QKJ4</accession>
<feature type="chain" id="PRO_5002344024" evidence="3">
    <location>
        <begin position="24"/>
        <end position="356"/>
    </location>
</feature>
<dbReference type="Proteomes" id="UP000054561">
    <property type="component" value="Unassembled WGS sequence"/>
</dbReference>
<evidence type="ECO:0000256" key="2">
    <source>
        <dbReference type="SAM" id="Phobius"/>
    </source>
</evidence>
<organism evidence="4 5">
    <name type="scientific">Plasmodium fragile</name>
    <dbReference type="NCBI Taxonomy" id="5857"/>
    <lineage>
        <taxon>Eukaryota</taxon>
        <taxon>Sar</taxon>
        <taxon>Alveolata</taxon>
        <taxon>Apicomplexa</taxon>
        <taxon>Aconoidasida</taxon>
        <taxon>Haemosporida</taxon>
        <taxon>Plasmodiidae</taxon>
        <taxon>Plasmodium</taxon>
        <taxon>Plasmodium (Plasmodium)</taxon>
    </lineage>
</organism>
<gene>
    <name evidence="4" type="ORF">AK88_02992</name>
</gene>
<dbReference type="GeneID" id="24268306"/>
<feature type="compositionally biased region" description="Basic and acidic residues" evidence="1">
    <location>
        <begin position="322"/>
        <end position="334"/>
    </location>
</feature>
<protein>
    <submittedName>
        <fullName evidence="4">Uncharacterized protein</fullName>
    </submittedName>
</protein>
<dbReference type="OrthoDB" id="1918685at2759"/>
<sequence>MIPSAKFLIFSLLLYLRQYPYHANEFGTSWNHTAAQNGTVGVRISRLLTGEVDMQTPTQTKVLAKPGNGAPKETALPGNNPGKPGSKAGSEKPMPTSSQGKALSEKKENKPKGTEVKNGTDNKRPEQNKAPETPTGDRSKETAPVENSGNSDPAVGSDRPLLASRIKAQVENTTKKLAAFCSALKRIIIMNKYLILFVIVLFIPVTALSPLPLFFEKELLTFLVVAAAATAILGTIFLITLSCLVYRRIRLRQSNKNMTGNTSPQKDKNVQVLGKLEAPEKQKATKKPEAPKNPETPGKTEVPKKPEQPENTEAPGTAGVPKKLEPPKKTEVPEKQGASAKLDATKKPEVPQDQAN</sequence>
<feature type="compositionally biased region" description="Basic and acidic residues" evidence="1">
    <location>
        <begin position="277"/>
        <end position="292"/>
    </location>
</feature>
<evidence type="ECO:0000313" key="4">
    <source>
        <dbReference type="EMBL" id="KJP87312.1"/>
    </source>
</evidence>
<feature type="region of interest" description="Disordered" evidence="1">
    <location>
        <begin position="256"/>
        <end position="356"/>
    </location>
</feature>
<feature type="region of interest" description="Disordered" evidence="1">
    <location>
        <begin position="55"/>
        <end position="159"/>
    </location>
</feature>
<feature type="compositionally biased region" description="Basic and acidic residues" evidence="1">
    <location>
        <begin position="103"/>
        <end position="143"/>
    </location>
</feature>
<evidence type="ECO:0000256" key="1">
    <source>
        <dbReference type="SAM" id="MobiDB-lite"/>
    </source>
</evidence>
<evidence type="ECO:0000256" key="3">
    <source>
        <dbReference type="SAM" id="SignalP"/>
    </source>
</evidence>
<evidence type="ECO:0000313" key="5">
    <source>
        <dbReference type="Proteomes" id="UP000054561"/>
    </source>
</evidence>
<keyword evidence="3" id="KW-0732">Signal</keyword>
<proteinExistence type="predicted"/>
<dbReference type="VEuPathDB" id="PlasmoDB:AK88_02992"/>
<dbReference type="EMBL" id="KQ001676">
    <property type="protein sequence ID" value="KJP87312.1"/>
    <property type="molecule type" value="Genomic_DNA"/>
</dbReference>
<feature type="signal peptide" evidence="3">
    <location>
        <begin position="1"/>
        <end position="23"/>
    </location>
</feature>
<keyword evidence="2" id="KW-0812">Transmembrane</keyword>
<name>A0A0D9QKJ4_PLAFR</name>
<dbReference type="RefSeq" id="XP_012336038.1">
    <property type="nucleotide sequence ID" value="XM_012480615.1"/>
</dbReference>
<keyword evidence="2" id="KW-0472">Membrane</keyword>
<dbReference type="AlphaFoldDB" id="A0A0D9QKJ4"/>
<feature type="transmembrane region" description="Helical" evidence="2">
    <location>
        <begin position="193"/>
        <end position="215"/>
    </location>
</feature>
<reference evidence="4 5" key="1">
    <citation type="submission" date="2014-03" db="EMBL/GenBank/DDBJ databases">
        <title>The Genome Sequence of Plasmodium fragile nilgiri.</title>
        <authorList>
            <consortium name="The Broad Institute Genomics Platform"/>
            <consortium name="The Broad Institute Genome Sequencing Center for Infectious Disease"/>
            <person name="Neafsey D."/>
            <person name="Duraisingh M."/>
            <person name="Young S.K."/>
            <person name="Zeng Q."/>
            <person name="Gargeya S."/>
            <person name="Abouelleil A."/>
            <person name="Alvarado L."/>
            <person name="Chapman S.B."/>
            <person name="Gainer-Dewar J."/>
            <person name="Goldberg J."/>
            <person name="Griggs A."/>
            <person name="Gujja S."/>
            <person name="Hansen M."/>
            <person name="Howarth C."/>
            <person name="Imamovic A."/>
            <person name="Larimer J."/>
            <person name="Pearson M."/>
            <person name="Poon T.W."/>
            <person name="Priest M."/>
            <person name="Roberts A."/>
            <person name="Saif S."/>
            <person name="Shea T."/>
            <person name="Sykes S."/>
            <person name="Wortman J."/>
            <person name="Nusbaum C."/>
            <person name="Birren B."/>
        </authorList>
    </citation>
    <scope>NUCLEOTIDE SEQUENCE [LARGE SCALE GENOMIC DNA]</scope>
    <source>
        <strain evidence="5">nilgiri</strain>
    </source>
</reference>
<feature type="transmembrane region" description="Helical" evidence="2">
    <location>
        <begin position="221"/>
        <end position="246"/>
    </location>
</feature>